<dbReference type="Pfam" id="PF00206">
    <property type="entry name" value="Lyase_1"/>
    <property type="match status" value="1"/>
</dbReference>
<dbReference type="FunFam" id="1.10.40.30:FF:000002">
    <property type="entry name" value="Fumarate hydratase class II"/>
    <property type="match status" value="1"/>
</dbReference>
<comment type="function">
    <text evidence="5">Involved in the TCA cycle. Catalyzes the stereospecific interconversion of fumarate to L-malate.</text>
</comment>
<dbReference type="Gene3D" id="1.10.275.10">
    <property type="entry name" value="Fumarase/aspartase (N-terminal domain)"/>
    <property type="match status" value="1"/>
</dbReference>
<dbReference type="GO" id="GO:0005737">
    <property type="term" value="C:cytoplasm"/>
    <property type="evidence" value="ECO:0007669"/>
    <property type="project" value="UniProtKB-SubCell"/>
</dbReference>
<dbReference type="InterPro" id="IPR022761">
    <property type="entry name" value="Fumarate_lyase_N"/>
</dbReference>
<dbReference type="OrthoDB" id="9802809at2"/>
<sequence>MSRTETDSLGPIEVPEDAYWGAQTQRSLENFAIGGQRMPLAVVHALALIKKAAARVNAQLGELPENITSLIEEAADEVLAGEHDDQFPLVVWQTGSGTQSNMNVNEVIAGRANEIAGNGRGGKKPVHPNDHVNRAQSSNDSFPTAMHIAAAQAVQNDLLPAIAELSGGLAQQAARHANLVKTGRTHLMDATPVTFGQELSAFVAQLDYAERALRSALPAVYELAQGGTAVGTGLNAPKEFADAIAAELADLSGLPFVSAPNKFAALAGHEPLVTLAGAMKTLAVALMKIANDLRLLGSGPRAGFAEVKLPANEPGSSIMPGKVNPTQCEALSMLACQVFGNDAAITFAASQGHLQLNVYKPVIIHNLLESARLLADGCRNFNTHCIAGMEPDAAKMREHLDRGLMLVTALNPHIGYDKAAEIAKKAYAEGKTLREAALELGYLTDAEFDQWVRPETMLEAGQNG</sequence>
<evidence type="ECO:0000259" key="6">
    <source>
        <dbReference type="Pfam" id="PF00206"/>
    </source>
</evidence>
<dbReference type="PANTHER" id="PTHR11444:SF1">
    <property type="entry name" value="FUMARATE HYDRATASE, MITOCHONDRIAL"/>
    <property type="match status" value="1"/>
</dbReference>
<dbReference type="InterPro" id="IPR000362">
    <property type="entry name" value="Fumarate_lyase_fam"/>
</dbReference>
<dbReference type="Proteomes" id="UP000306635">
    <property type="component" value="Unassembled WGS sequence"/>
</dbReference>
<evidence type="ECO:0000313" key="8">
    <source>
        <dbReference type="EMBL" id="TLX80178.1"/>
    </source>
</evidence>
<dbReference type="PRINTS" id="PR00145">
    <property type="entry name" value="ARGSUCLYASE"/>
</dbReference>
<keyword evidence="9" id="KW-1185">Reference proteome</keyword>
<comment type="caution">
    <text evidence="8">The sequence shown here is derived from an EMBL/GenBank/DDBJ whole genome shotgun (WGS) entry which is preliminary data.</text>
</comment>
<evidence type="ECO:0000256" key="1">
    <source>
        <dbReference type="ARBA" id="ARBA00005596"/>
    </source>
</evidence>
<feature type="binding site" evidence="5">
    <location>
        <position position="185"/>
    </location>
    <ligand>
        <name>substrate</name>
    </ligand>
</feature>
<comment type="similarity">
    <text evidence="1">Belongs to the class-II fumarase/aspartase family. Aspartase subfamily.</text>
</comment>
<dbReference type="InterPro" id="IPR005677">
    <property type="entry name" value="Fum_hydII"/>
</dbReference>
<dbReference type="EMBL" id="SWDV01000003">
    <property type="protein sequence ID" value="TLX80178.1"/>
    <property type="molecule type" value="Genomic_DNA"/>
</dbReference>
<dbReference type="CDD" id="cd01362">
    <property type="entry name" value="Fumarase_classII"/>
    <property type="match status" value="1"/>
</dbReference>
<feature type="active site" evidence="5">
    <location>
        <position position="316"/>
    </location>
</feature>
<dbReference type="AlphaFoldDB" id="A0A5R9RDG5"/>
<comment type="catalytic activity">
    <reaction evidence="5">
        <text>(S)-malate = fumarate + H2O</text>
        <dbReference type="Rhea" id="RHEA:12460"/>
        <dbReference type="ChEBI" id="CHEBI:15377"/>
        <dbReference type="ChEBI" id="CHEBI:15589"/>
        <dbReference type="ChEBI" id="CHEBI:29806"/>
        <dbReference type="EC" id="4.2.1.2"/>
    </reaction>
</comment>
<keyword evidence="5" id="KW-0816">Tricarboxylic acid cycle</keyword>
<dbReference type="FunFam" id="1.10.275.10:FF:000001">
    <property type="entry name" value="Fumarate hydratase, mitochondrial"/>
    <property type="match status" value="1"/>
</dbReference>
<feature type="binding site" evidence="5">
    <location>
        <begin position="137"/>
        <end position="139"/>
    </location>
    <ligand>
        <name>substrate</name>
    </ligand>
</feature>
<feature type="domain" description="Fumarate lyase N-terminal" evidence="6">
    <location>
        <begin position="10"/>
        <end position="340"/>
    </location>
</feature>
<comment type="subcellular location">
    <subcellularLocation>
        <location evidence="5">Cytoplasm</location>
    </subcellularLocation>
</comment>
<feature type="binding site" description="in site B" evidence="5">
    <location>
        <begin position="127"/>
        <end position="130"/>
    </location>
    <ligand>
        <name>substrate</name>
    </ligand>
</feature>
<keyword evidence="4 5" id="KW-0456">Lyase</keyword>
<dbReference type="EC" id="4.2.1.2" evidence="5"/>
<gene>
    <name evidence="5" type="primary">fumC</name>
    <name evidence="8" type="ORF">FAS41_04610</name>
</gene>
<dbReference type="NCBIfam" id="TIGR00979">
    <property type="entry name" value="fumC_II"/>
    <property type="match status" value="1"/>
</dbReference>
<dbReference type="GO" id="GO:0006106">
    <property type="term" value="P:fumarate metabolic process"/>
    <property type="evidence" value="ECO:0007669"/>
    <property type="project" value="InterPro"/>
</dbReference>
<dbReference type="UniPathway" id="UPA00223">
    <property type="reaction ID" value="UER01007"/>
</dbReference>
<name>A0A5R9RDG5_9PSED</name>
<dbReference type="Gene3D" id="1.20.200.10">
    <property type="entry name" value="Fumarase/aspartase (Central domain)"/>
    <property type="match status" value="1"/>
</dbReference>
<keyword evidence="5" id="KW-0963">Cytoplasm</keyword>
<evidence type="ECO:0000256" key="5">
    <source>
        <dbReference type="HAMAP-Rule" id="MF_00743"/>
    </source>
</evidence>
<feature type="active site" description="Proton donor/acceptor" evidence="5">
    <location>
        <position position="186"/>
    </location>
</feature>
<proteinExistence type="inferred from homology"/>
<feature type="binding site" evidence="5">
    <location>
        <begin position="322"/>
        <end position="324"/>
    </location>
    <ligand>
        <name>substrate</name>
    </ligand>
</feature>
<dbReference type="NCBIfam" id="NF008909">
    <property type="entry name" value="PRK12273.1"/>
    <property type="match status" value="1"/>
</dbReference>
<evidence type="ECO:0000256" key="2">
    <source>
        <dbReference type="ARBA" id="ARBA00009084"/>
    </source>
</evidence>
<dbReference type="PANTHER" id="PTHR11444">
    <property type="entry name" value="ASPARTATEAMMONIA/ARGININOSUCCINATE/ADENYLOSUCCINATE LYASE"/>
    <property type="match status" value="1"/>
</dbReference>
<dbReference type="GO" id="GO:0006108">
    <property type="term" value="P:malate metabolic process"/>
    <property type="evidence" value="ECO:0007669"/>
    <property type="project" value="TreeGrafter"/>
</dbReference>
<dbReference type="GO" id="GO:0004333">
    <property type="term" value="F:fumarate hydratase activity"/>
    <property type="evidence" value="ECO:0007669"/>
    <property type="project" value="UniProtKB-UniRule"/>
</dbReference>
<dbReference type="InterPro" id="IPR020557">
    <property type="entry name" value="Fumarate_lyase_CS"/>
</dbReference>
<evidence type="ECO:0000256" key="3">
    <source>
        <dbReference type="ARBA" id="ARBA00011881"/>
    </source>
</evidence>
<dbReference type="Gene3D" id="1.10.40.30">
    <property type="entry name" value="Fumarase/aspartase (C-terminal domain)"/>
    <property type="match status" value="1"/>
</dbReference>
<dbReference type="NCBIfam" id="NF009089">
    <property type="entry name" value="PRK12425.1"/>
    <property type="match status" value="1"/>
</dbReference>
<dbReference type="HAMAP" id="MF_00743">
    <property type="entry name" value="FumaraseC"/>
    <property type="match status" value="1"/>
</dbReference>
<comment type="similarity">
    <text evidence="2 5">Belongs to the class-II fumarase/aspartase family. Fumarase subfamily.</text>
</comment>
<comment type="miscellaneous">
    <text evidence="5">There are 2 substrate-binding sites: the catalytic A site, and the non-catalytic B site that may play a role in the transfer of substrate or product between the active site and the solvent. Alternatively, the B site may bind allosteric effectors.</text>
</comment>
<dbReference type="InterPro" id="IPR008948">
    <property type="entry name" value="L-Aspartase-like"/>
</dbReference>
<evidence type="ECO:0000256" key="4">
    <source>
        <dbReference type="ARBA" id="ARBA00023239"/>
    </source>
</evidence>
<dbReference type="FunFam" id="1.20.200.10:FF:000001">
    <property type="entry name" value="Fumarate hydratase, mitochondrial"/>
    <property type="match status" value="1"/>
</dbReference>
<feature type="site" description="Important for catalytic activity" evidence="5">
    <location>
        <position position="329"/>
    </location>
</feature>
<feature type="binding site" evidence="5">
    <location>
        <begin position="96"/>
        <end position="98"/>
    </location>
    <ligand>
        <name>substrate</name>
    </ligand>
</feature>
<dbReference type="SUPFAM" id="SSF48557">
    <property type="entry name" value="L-aspartase-like"/>
    <property type="match status" value="1"/>
</dbReference>
<comment type="pathway">
    <text evidence="5">Carbohydrate metabolism; tricarboxylic acid cycle; (S)-malate from fumarate: step 1/1.</text>
</comment>
<accession>A0A5R9RDG5</accession>
<evidence type="ECO:0000313" key="9">
    <source>
        <dbReference type="Proteomes" id="UP000306635"/>
    </source>
</evidence>
<feature type="domain" description="Fumarase C C-terminal" evidence="7">
    <location>
        <begin position="406"/>
        <end position="458"/>
    </location>
</feature>
<dbReference type="PROSITE" id="PS00163">
    <property type="entry name" value="FUMARATE_LYASES"/>
    <property type="match status" value="1"/>
</dbReference>
<comment type="subunit">
    <text evidence="3 5">Homotetramer.</text>
</comment>
<dbReference type="GO" id="GO:0006099">
    <property type="term" value="P:tricarboxylic acid cycle"/>
    <property type="evidence" value="ECO:0007669"/>
    <property type="project" value="UniProtKB-UniRule"/>
</dbReference>
<dbReference type="InterPro" id="IPR024083">
    <property type="entry name" value="Fumarase/histidase_N"/>
</dbReference>
<organism evidence="8 9">
    <name type="scientific">Pseudomonas nicosulfuronedens</name>
    <dbReference type="NCBI Taxonomy" id="2571105"/>
    <lineage>
        <taxon>Bacteria</taxon>
        <taxon>Pseudomonadati</taxon>
        <taxon>Pseudomonadota</taxon>
        <taxon>Gammaproteobacteria</taxon>
        <taxon>Pseudomonadales</taxon>
        <taxon>Pseudomonadaceae</taxon>
        <taxon>Pseudomonas</taxon>
    </lineage>
</organism>
<feature type="binding site" evidence="5">
    <location>
        <position position="317"/>
    </location>
    <ligand>
        <name>substrate</name>
    </ligand>
</feature>
<dbReference type="RefSeq" id="WP_138520454.1">
    <property type="nucleotide sequence ID" value="NZ_JAOCBK010000010.1"/>
</dbReference>
<evidence type="ECO:0000259" key="7">
    <source>
        <dbReference type="Pfam" id="PF10415"/>
    </source>
</evidence>
<dbReference type="PRINTS" id="PR00149">
    <property type="entry name" value="FUMRATELYASE"/>
</dbReference>
<protein>
    <recommendedName>
        <fullName evidence="5">Fumarate hydratase class II</fullName>
        <shortName evidence="5">Fumarase C</shortName>
        <ecNumber evidence="5">4.2.1.2</ecNumber>
    </recommendedName>
    <alternativeName>
        <fullName evidence="5">Aerobic fumarase</fullName>
    </alternativeName>
    <alternativeName>
        <fullName evidence="5">Iron-independent fumarase</fullName>
    </alternativeName>
</protein>
<dbReference type="Pfam" id="PF10415">
    <property type="entry name" value="FumaraseC_C"/>
    <property type="match status" value="1"/>
</dbReference>
<reference evidence="8 9" key="1">
    <citation type="submission" date="2019-04" db="EMBL/GenBank/DDBJ databases">
        <authorList>
            <person name="Li M."/>
        </authorList>
    </citation>
    <scope>NUCLEOTIDE SEQUENCE [LARGE SCALE GENOMIC DNA]</scope>
    <source>
        <strain evidence="8 9">LAM1902</strain>
    </source>
</reference>
<dbReference type="InterPro" id="IPR018951">
    <property type="entry name" value="Fumarase_C_C"/>
</dbReference>